<dbReference type="Proteomes" id="UP000309561">
    <property type="component" value="Unassembled WGS sequence"/>
</dbReference>
<accession>A0A4U2Z831</accession>
<gene>
    <name evidence="2" type="ORF">FCU45_03950</name>
</gene>
<feature type="coiled-coil region" evidence="1">
    <location>
        <begin position="22"/>
        <end position="83"/>
    </location>
</feature>
<evidence type="ECO:0000313" key="3">
    <source>
        <dbReference type="Proteomes" id="UP000309561"/>
    </source>
</evidence>
<protein>
    <submittedName>
        <fullName evidence="2">Uncharacterized protein</fullName>
    </submittedName>
</protein>
<keyword evidence="1" id="KW-0175">Coiled coil</keyword>
<reference evidence="2 3" key="1">
    <citation type="submission" date="2019-04" db="EMBL/GenBank/DDBJ databases">
        <title>Sulfurimonas crateris sp. nov. a facultative anaerobic sulfur-oxidizing chemolithautotrophic bacterium isolated from a terrestrial mud vulcano.</title>
        <authorList>
            <person name="Ratnikova N.M."/>
            <person name="Slobodkin A.I."/>
            <person name="Merkel A.Y."/>
            <person name="Novikov A."/>
            <person name="Bonch-Osmolovskaya E.A."/>
            <person name="Slobodkina G.B."/>
        </authorList>
    </citation>
    <scope>NUCLEOTIDE SEQUENCE [LARGE SCALE GENOMIC DNA]</scope>
    <source>
        <strain evidence="2 3">SN118</strain>
    </source>
</reference>
<sequence>MRLLFTLFLLFCFAYSNEIQRIEDIAKDISKLRLESEKCKKELTNSRKLSEENRELQNRVQELEKLVKKQEILLKTKENSEKNLLIYSNRCEEESPFPELMMKDEYTKKPFSRNEIITFKASAFRLKTDSVIYDAANGKKIDLWEKGTSFTSNSMMDGWIKISGYFVKRKWKKAQKELWVKSAQTIKR</sequence>
<dbReference type="EMBL" id="SZPX01000002">
    <property type="protein sequence ID" value="TKI70447.1"/>
    <property type="molecule type" value="Genomic_DNA"/>
</dbReference>
<comment type="caution">
    <text evidence="2">The sequence shown here is derived from an EMBL/GenBank/DDBJ whole genome shotgun (WGS) entry which is preliminary data.</text>
</comment>
<organism evidence="2 3">
    <name type="scientific">Sulfurimonas crateris</name>
    <dbReference type="NCBI Taxonomy" id="2574727"/>
    <lineage>
        <taxon>Bacteria</taxon>
        <taxon>Pseudomonadati</taxon>
        <taxon>Campylobacterota</taxon>
        <taxon>Epsilonproteobacteria</taxon>
        <taxon>Campylobacterales</taxon>
        <taxon>Sulfurimonadaceae</taxon>
        <taxon>Sulfurimonas</taxon>
    </lineage>
</organism>
<keyword evidence="3" id="KW-1185">Reference proteome</keyword>
<dbReference type="RefSeq" id="WP_137012501.1">
    <property type="nucleotide sequence ID" value="NZ_SZPX01000002.1"/>
</dbReference>
<dbReference type="OrthoDB" id="5334855at2"/>
<proteinExistence type="predicted"/>
<evidence type="ECO:0000313" key="2">
    <source>
        <dbReference type="EMBL" id="TKI70447.1"/>
    </source>
</evidence>
<dbReference type="AlphaFoldDB" id="A0A4U2Z831"/>
<evidence type="ECO:0000256" key="1">
    <source>
        <dbReference type="SAM" id="Coils"/>
    </source>
</evidence>
<name>A0A4U2Z831_9BACT</name>